<dbReference type="PANTHER" id="PTHR21343">
    <property type="entry name" value="DETHIOBIOTIN SYNTHETASE"/>
    <property type="match status" value="1"/>
</dbReference>
<gene>
    <name evidence="4" type="primary">cobQ</name>
    <name evidence="7" type="ORF">SAMN02745218_01662</name>
</gene>
<dbReference type="InterPro" id="IPR047045">
    <property type="entry name" value="CobQ_N"/>
</dbReference>
<evidence type="ECO:0000256" key="2">
    <source>
        <dbReference type="ARBA" id="ARBA00022573"/>
    </source>
</evidence>
<evidence type="ECO:0000256" key="4">
    <source>
        <dbReference type="HAMAP-Rule" id="MF_00028"/>
    </source>
</evidence>
<dbReference type="GO" id="GO:0003824">
    <property type="term" value="F:catalytic activity"/>
    <property type="evidence" value="ECO:0007669"/>
    <property type="project" value="InterPro"/>
</dbReference>
<accession>A0A1M4ZMS3</accession>
<dbReference type="CDD" id="cd01750">
    <property type="entry name" value="GATase1_CobQ"/>
    <property type="match status" value="1"/>
</dbReference>
<evidence type="ECO:0000313" key="8">
    <source>
        <dbReference type="Proteomes" id="UP000184196"/>
    </source>
</evidence>
<name>A0A1M4ZMS3_9FIRM</name>
<dbReference type="PANTHER" id="PTHR21343:SF1">
    <property type="entry name" value="COBYRIC ACID SYNTHASE"/>
    <property type="match status" value="1"/>
</dbReference>
<evidence type="ECO:0000259" key="6">
    <source>
        <dbReference type="Pfam" id="PF07685"/>
    </source>
</evidence>
<dbReference type="InterPro" id="IPR011698">
    <property type="entry name" value="GATase_3"/>
</dbReference>
<dbReference type="InterPro" id="IPR004459">
    <property type="entry name" value="CobQ_synth"/>
</dbReference>
<dbReference type="UniPathway" id="UPA00148"/>
<organism evidence="7 8">
    <name type="scientific">Desulfofundulus australicus DSM 11792</name>
    <dbReference type="NCBI Taxonomy" id="1121425"/>
    <lineage>
        <taxon>Bacteria</taxon>
        <taxon>Bacillati</taxon>
        <taxon>Bacillota</taxon>
        <taxon>Clostridia</taxon>
        <taxon>Eubacteriales</taxon>
        <taxon>Peptococcaceae</taxon>
        <taxon>Desulfofundulus</taxon>
    </lineage>
</organism>
<keyword evidence="8" id="KW-1185">Reference proteome</keyword>
<dbReference type="PROSITE" id="PS51274">
    <property type="entry name" value="GATASE_COBBQ"/>
    <property type="match status" value="1"/>
</dbReference>
<evidence type="ECO:0000259" key="5">
    <source>
        <dbReference type="Pfam" id="PF01656"/>
    </source>
</evidence>
<dbReference type="CDD" id="cd05389">
    <property type="entry name" value="CobQ_N"/>
    <property type="match status" value="1"/>
</dbReference>
<proteinExistence type="inferred from homology"/>
<dbReference type="InterPro" id="IPR027417">
    <property type="entry name" value="P-loop_NTPase"/>
</dbReference>
<protein>
    <recommendedName>
        <fullName evidence="4">Cobyric acid synthase</fullName>
    </recommendedName>
</protein>
<dbReference type="Pfam" id="PF01656">
    <property type="entry name" value="CbiA"/>
    <property type="match status" value="1"/>
</dbReference>
<dbReference type="InterPro" id="IPR029062">
    <property type="entry name" value="Class_I_gatase-like"/>
</dbReference>
<comment type="similarity">
    <text evidence="4">Belongs to the CobB/CobQ family. CobQ subfamily.</text>
</comment>
<dbReference type="EMBL" id="FQUW01000017">
    <property type="protein sequence ID" value="SHF19308.1"/>
    <property type="molecule type" value="Genomic_DNA"/>
</dbReference>
<dbReference type="SUPFAM" id="SSF52317">
    <property type="entry name" value="Class I glutamine amidotransferase-like"/>
    <property type="match status" value="1"/>
</dbReference>
<sequence>MQARTIMVQGTASHVGKSVLVAALCRIFYQDGYRVAPFKSQNMALNSFVTRDGGEMGRAQVVQAEAAGIEPHVDMNPILLKPTGQASSQVIVLGRPVGNLSAREYHNNYAQKAWDVICQALDRLRRRYEIVAIEGAGSPAEVNLQETEIVNMRVARMAEAPVLLATDIDKGGALAAVVGTLELLPEEDRQRVAGIIINKFRGDLKLFQPAVDFLEAKTGVPVIGVVPYFEGFRVQEEDTVSEESLRKSRSSIRRDLDIAVIHLPHISNFTDFDPLENEPDVNLRYIGRGSSLGRPDLIIIPGSKNTIEDLVTIKRWGLAGEICRLARGGVPVIGICGGFQMLGKELADPYQTESSIPRIEGLGLLDISTTFEPEKVTTQVEATVAGSGPLLADSRGQRLAGYEIHMGRTVLGSDAVPAFRIFRRSGEMVDCPDGAQDREGLVWGTYIHGLFDNDVFRRHLLNALRVKKGLAPLEKGGVGHLEQRERDYDRLAAVVRGSLDMDRIYRLLGLPGPKKGKALAGAV</sequence>
<dbReference type="InterPro" id="IPR033949">
    <property type="entry name" value="CobQ_GATase1"/>
</dbReference>
<dbReference type="GO" id="GO:0009236">
    <property type="term" value="P:cobalamin biosynthetic process"/>
    <property type="evidence" value="ECO:0007669"/>
    <property type="project" value="UniProtKB-UniRule"/>
</dbReference>
<dbReference type="Gene3D" id="3.40.50.300">
    <property type="entry name" value="P-loop containing nucleotide triphosphate hydrolases"/>
    <property type="match status" value="1"/>
</dbReference>
<feature type="active site" evidence="4">
    <location>
        <position position="448"/>
    </location>
</feature>
<dbReference type="HAMAP" id="MF_00028">
    <property type="entry name" value="CobQ"/>
    <property type="match status" value="1"/>
</dbReference>
<dbReference type="InterPro" id="IPR002586">
    <property type="entry name" value="CobQ/CobB/MinD/ParA_Nub-bd_dom"/>
</dbReference>
<comment type="pathway">
    <text evidence="1 4">Cofactor biosynthesis; adenosylcobalamin biosynthesis.</text>
</comment>
<dbReference type="NCBIfam" id="TIGR00313">
    <property type="entry name" value="cobQ"/>
    <property type="match status" value="1"/>
</dbReference>
<evidence type="ECO:0000256" key="3">
    <source>
        <dbReference type="ARBA" id="ARBA00022962"/>
    </source>
</evidence>
<dbReference type="SUPFAM" id="SSF52540">
    <property type="entry name" value="P-loop containing nucleoside triphosphate hydrolases"/>
    <property type="match status" value="1"/>
</dbReference>
<dbReference type="Proteomes" id="UP000184196">
    <property type="component" value="Unassembled WGS sequence"/>
</dbReference>
<dbReference type="NCBIfam" id="NF001989">
    <property type="entry name" value="PRK00784.1"/>
    <property type="match status" value="1"/>
</dbReference>
<feature type="active site" description="Nucleophile" evidence="4">
    <location>
        <position position="336"/>
    </location>
</feature>
<feature type="domain" description="CobQ/CobB/MinD/ParA nucleotide binding" evidence="5">
    <location>
        <begin position="6"/>
        <end position="232"/>
    </location>
</feature>
<dbReference type="Pfam" id="PF07685">
    <property type="entry name" value="GATase_3"/>
    <property type="match status" value="1"/>
</dbReference>
<evidence type="ECO:0000313" key="7">
    <source>
        <dbReference type="EMBL" id="SHF19308.1"/>
    </source>
</evidence>
<reference evidence="8" key="1">
    <citation type="submission" date="2016-11" db="EMBL/GenBank/DDBJ databases">
        <authorList>
            <person name="Varghese N."/>
            <person name="Submissions S."/>
        </authorList>
    </citation>
    <scope>NUCLEOTIDE SEQUENCE [LARGE SCALE GENOMIC DNA]</scope>
    <source>
        <strain evidence="8">DSM 11792</strain>
    </source>
</reference>
<dbReference type="Gene3D" id="3.40.50.880">
    <property type="match status" value="1"/>
</dbReference>
<dbReference type="OrthoDB" id="9808302at2"/>
<keyword evidence="2 4" id="KW-0169">Cobalamin biosynthesis</keyword>
<feature type="domain" description="CobB/CobQ-like glutamine amidotransferase" evidence="6">
    <location>
        <begin position="257"/>
        <end position="454"/>
    </location>
</feature>
<comment type="function">
    <text evidence="4">Catalyzes amidations at positions B, D, E, and G on adenosylcobyrinic A,C-diamide. NH(2) groups are provided by glutamine, and one molecule of ATP is hydrogenolyzed for each amidation.</text>
</comment>
<dbReference type="RefSeq" id="WP_073165018.1">
    <property type="nucleotide sequence ID" value="NZ_FQUW01000017.1"/>
</dbReference>
<dbReference type="GO" id="GO:0015420">
    <property type="term" value="F:ABC-type vitamin B12 transporter activity"/>
    <property type="evidence" value="ECO:0007669"/>
    <property type="project" value="UniProtKB-UniRule"/>
</dbReference>
<evidence type="ECO:0000256" key="1">
    <source>
        <dbReference type="ARBA" id="ARBA00004953"/>
    </source>
</evidence>
<keyword evidence="3 4" id="KW-0315">Glutamine amidotransferase</keyword>
<dbReference type="AlphaFoldDB" id="A0A1M4ZMS3"/>